<dbReference type="InParanoid" id="A0A0C3GAQ7"/>
<dbReference type="HOGENOM" id="CLU_1806923_0_0_1"/>
<dbReference type="AlphaFoldDB" id="A0A0C3GAQ7"/>
<dbReference type="EMBL" id="KN832978">
    <property type="protein sequence ID" value="KIM87711.1"/>
    <property type="molecule type" value="Genomic_DNA"/>
</dbReference>
<keyword evidence="2" id="KW-1185">Reference proteome</keyword>
<evidence type="ECO:0000313" key="2">
    <source>
        <dbReference type="Proteomes" id="UP000054166"/>
    </source>
</evidence>
<reference evidence="2" key="2">
    <citation type="submission" date="2015-01" db="EMBL/GenBank/DDBJ databases">
        <title>Evolutionary Origins and Diversification of the Mycorrhizal Mutualists.</title>
        <authorList>
            <consortium name="DOE Joint Genome Institute"/>
            <consortium name="Mycorrhizal Genomics Consortium"/>
            <person name="Kohler A."/>
            <person name="Kuo A."/>
            <person name="Nagy L.G."/>
            <person name="Floudas D."/>
            <person name="Copeland A."/>
            <person name="Barry K.W."/>
            <person name="Cichocki N."/>
            <person name="Veneault-Fourrey C."/>
            <person name="LaButti K."/>
            <person name="Lindquist E.A."/>
            <person name="Lipzen A."/>
            <person name="Lundell T."/>
            <person name="Morin E."/>
            <person name="Murat C."/>
            <person name="Riley R."/>
            <person name="Ohm R."/>
            <person name="Sun H."/>
            <person name="Tunlid A."/>
            <person name="Henrissat B."/>
            <person name="Grigoriev I.V."/>
            <person name="Hibbett D.S."/>
            <person name="Martin F."/>
        </authorList>
    </citation>
    <scope>NUCLEOTIDE SEQUENCE [LARGE SCALE GENOMIC DNA]</scope>
    <source>
        <strain evidence="2">F 1598</strain>
    </source>
</reference>
<accession>A0A0C3GAQ7</accession>
<name>A0A0C3GAQ7_PILCF</name>
<organism evidence="1 2">
    <name type="scientific">Piloderma croceum (strain F 1598)</name>
    <dbReference type="NCBI Taxonomy" id="765440"/>
    <lineage>
        <taxon>Eukaryota</taxon>
        <taxon>Fungi</taxon>
        <taxon>Dikarya</taxon>
        <taxon>Basidiomycota</taxon>
        <taxon>Agaricomycotina</taxon>
        <taxon>Agaricomycetes</taxon>
        <taxon>Agaricomycetidae</taxon>
        <taxon>Atheliales</taxon>
        <taxon>Atheliaceae</taxon>
        <taxon>Piloderma</taxon>
    </lineage>
</organism>
<reference evidence="1 2" key="1">
    <citation type="submission" date="2014-04" db="EMBL/GenBank/DDBJ databases">
        <authorList>
            <consortium name="DOE Joint Genome Institute"/>
            <person name="Kuo A."/>
            <person name="Tarkka M."/>
            <person name="Buscot F."/>
            <person name="Kohler A."/>
            <person name="Nagy L.G."/>
            <person name="Floudas D."/>
            <person name="Copeland A."/>
            <person name="Barry K.W."/>
            <person name="Cichocki N."/>
            <person name="Veneault-Fourrey C."/>
            <person name="LaButti K."/>
            <person name="Lindquist E.A."/>
            <person name="Lipzen A."/>
            <person name="Lundell T."/>
            <person name="Morin E."/>
            <person name="Murat C."/>
            <person name="Sun H."/>
            <person name="Tunlid A."/>
            <person name="Henrissat B."/>
            <person name="Grigoriev I.V."/>
            <person name="Hibbett D.S."/>
            <person name="Martin F."/>
            <person name="Nordberg H.P."/>
            <person name="Cantor M.N."/>
            <person name="Hua S.X."/>
        </authorList>
    </citation>
    <scope>NUCLEOTIDE SEQUENCE [LARGE SCALE GENOMIC DNA]</scope>
    <source>
        <strain evidence="1 2">F 1598</strain>
    </source>
</reference>
<evidence type="ECO:0000313" key="1">
    <source>
        <dbReference type="EMBL" id="KIM87711.1"/>
    </source>
</evidence>
<dbReference type="Proteomes" id="UP000054166">
    <property type="component" value="Unassembled WGS sequence"/>
</dbReference>
<proteinExistence type="predicted"/>
<gene>
    <name evidence="1" type="ORF">PILCRDRAFT_258432</name>
</gene>
<protein>
    <submittedName>
        <fullName evidence="1">Uncharacterized protein</fullName>
    </submittedName>
</protein>
<sequence>MSVQHIRMNCIFGCTTSIFKSADVNTQVPWLSEMLFGLRIPGRRRSVRHIKPPPSSQLLPPVAATDNGVVSLRLLVIFELQVHSKSGPPYTAAAFTYLLCSGHAVPVRAPVDSRKGHEPRLKSRLPSYPWLLLGQSSMFAIEM</sequence>